<dbReference type="InParanoid" id="A0A0C3JAY6"/>
<sequence length="59" mass="6426">MKTLKRSMKHVGDKIGQDTLAYDLSTWFPFGVSGVMTDGGGCMLTCSLPPCWTGVHSFK</sequence>
<evidence type="ECO:0000313" key="1">
    <source>
        <dbReference type="EMBL" id="KIO06233.1"/>
    </source>
</evidence>
<proteinExistence type="predicted"/>
<keyword evidence="2" id="KW-1185">Reference proteome</keyword>
<reference evidence="2" key="2">
    <citation type="submission" date="2015-01" db="EMBL/GenBank/DDBJ databases">
        <title>Evolutionary Origins and Diversification of the Mycorrhizal Mutualists.</title>
        <authorList>
            <consortium name="DOE Joint Genome Institute"/>
            <consortium name="Mycorrhizal Genomics Consortium"/>
            <person name="Kohler A."/>
            <person name="Kuo A."/>
            <person name="Nagy L.G."/>
            <person name="Floudas D."/>
            <person name="Copeland A."/>
            <person name="Barry K.W."/>
            <person name="Cichocki N."/>
            <person name="Veneault-Fourrey C."/>
            <person name="LaButti K."/>
            <person name="Lindquist E.A."/>
            <person name="Lipzen A."/>
            <person name="Lundell T."/>
            <person name="Morin E."/>
            <person name="Murat C."/>
            <person name="Riley R."/>
            <person name="Ohm R."/>
            <person name="Sun H."/>
            <person name="Tunlid A."/>
            <person name="Henrissat B."/>
            <person name="Grigoriev I.V."/>
            <person name="Hibbett D.S."/>
            <person name="Martin F."/>
        </authorList>
    </citation>
    <scope>NUCLEOTIDE SEQUENCE [LARGE SCALE GENOMIC DNA]</scope>
    <source>
        <strain evidence="2">Marx 270</strain>
    </source>
</reference>
<gene>
    <name evidence="1" type="ORF">M404DRAFT_999447</name>
</gene>
<protein>
    <submittedName>
        <fullName evidence="1">Uncharacterized protein</fullName>
    </submittedName>
</protein>
<reference evidence="1 2" key="1">
    <citation type="submission" date="2014-04" db="EMBL/GenBank/DDBJ databases">
        <authorList>
            <consortium name="DOE Joint Genome Institute"/>
            <person name="Kuo A."/>
            <person name="Kohler A."/>
            <person name="Costa M.D."/>
            <person name="Nagy L.G."/>
            <person name="Floudas D."/>
            <person name="Copeland A."/>
            <person name="Barry K.W."/>
            <person name="Cichocki N."/>
            <person name="Veneault-Fourrey C."/>
            <person name="LaButti K."/>
            <person name="Lindquist E.A."/>
            <person name="Lipzen A."/>
            <person name="Lundell T."/>
            <person name="Morin E."/>
            <person name="Murat C."/>
            <person name="Sun H."/>
            <person name="Tunlid A."/>
            <person name="Henrissat B."/>
            <person name="Grigoriev I.V."/>
            <person name="Hibbett D.S."/>
            <person name="Martin F."/>
            <person name="Nordberg H.P."/>
            <person name="Cantor M.N."/>
            <person name="Hua S.X."/>
        </authorList>
    </citation>
    <scope>NUCLEOTIDE SEQUENCE [LARGE SCALE GENOMIC DNA]</scope>
    <source>
        <strain evidence="1 2">Marx 270</strain>
    </source>
</reference>
<name>A0A0C3JAY6_PISTI</name>
<dbReference type="HOGENOM" id="CLU_2961810_0_0_1"/>
<accession>A0A0C3JAY6</accession>
<dbReference type="EMBL" id="KN831964">
    <property type="protein sequence ID" value="KIO06233.1"/>
    <property type="molecule type" value="Genomic_DNA"/>
</dbReference>
<organism evidence="1 2">
    <name type="scientific">Pisolithus tinctorius Marx 270</name>
    <dbReference type="NCBI Taxonomy" id="870435"/>
    <lineage>
        <taxon>Eukaryota</taxon>
        <taxon>Fungi</taxon>
        <taxon>Dikarya</taxon>
        <taxon>Basidiomycota</taxon>
        <taxon>Agaricomycotina</taxon>
        <taxon>Agaricomycetes</taxon>
        <taxon>Agaricomycetidae</taxon>
        <taxon>Boletales</taxon>
        <taxon>Sclerodermatineae</taxon>
        <taxon>Pisolithaceae</taxon>
        <taxon>Pisolithus</taxon>
    </lineage>
</organism>
<evidence type="ECO:0000313" key="2">
    <source>
        <dbReference type="Proteomes" id="UP000054217"/>
    </source>
</evidence>
<dbReference type="AlphaFoldDB" id="A0A0C3JAY6"/>
<dbReference type="Proteomes" id="UP000054217">
    <property type="component" value="Unassembled WGS sequence"/>
</dbReference>